<sequence length="317" mass="35548">MPAASLTLAQCEAYYHLPVAEAAQRLGVSRPTISKILRRHGIRRWPYRKLQAERRRIQHRTPPNRPDISPSDRVIQRPLRQARKHRRSQSRSISRPTPRSPSSNQKQTSRVPTPQSESTRPVRRIADARCPTLTPSSANQRQRSSLFNPQSESTKPITLMTEARCAPYTTSENSSQSLRVHTPPSSCPSSYLSSRPSSAQHSPAQPPRCASPTPSEQCLPWPPCDSWAPPRPGGLSRPSSAKAVFGEAWTRGLFTEGNNGTHFQFLAPTERVCIPRLPSSTSLQQECYEEFTQTKEDDEFVIHFGEIDECAFGGIQF</sequence>
<reference evidence="7 8" key="1">
    <citation type="journal article" date="2018" name="Mol. Biol. Evol.">
        <title>Analysis of the draft genome of the red seaweed Gracilariopsis chorda provides insights into genome size evolution in Rhodophyta.</title>
        <authorList>
            <person name="Lee J."/>
            <person name="Yang E.C."/>
            <person name="Graf L."/>
            <person name="Yang J.H."/>
            <person name="Qiu H."/>
            <person name="Zel Zion U."/>
            <person name="Chan C.X."/>
            <person name="Stephens T.G."/>
            <person name="Weber A.P.M."/>
            <person name="Boo G.H."/>
            <person name="Boo S.M."/>
            <person name="Kim K.M."/>
            <person name="Shin Y."/>
            <person name="Jung M."/>
            <person name="Lee S.J."/>
            <person name="Yim H.S."/>
            <person name="Lee J.H."/>
            <person name="Bhattacharya D."/>
            <person name="Yoon H.S."/>
        </authorList>
    </citation>
    <scope>NUCLEOTIDE SEQUENCE [LARGE SCALE GENOMIC DNA]</scope>
    <source>
        <strain evidence="7 8">SKKU-2015</strain>
        <tissue evidence="7">Whole body</tissue>
    </source>
</reference>
<dbReference type="GO" id="GO:0003677">
    <property type="term" value="F:DNA binding"/>
    <property type="evidence" value="ECO:0007669"/>
    <property type="project" value="UniProtKB-KW"/>
</dbReference>
<evidence type="ECO:0000313" key="7">
    <source>
        <dbReference type="EMBL" id="PXF42170.1"/>
    </source>
</evidence>
<accession>A0A2V3IM26</accession>
<keyword evidence="2" id="KW-0238">DNA-binding</keyword>
<feature type="compositionally biased region" description="Low complexity" evidence="5">
    <location>
        <begin position="183"/>
        <end position="203"/>
    </location>
</feature>
<evidence type="ECO:0000256" key="3">
    <source>
        <dbReference type="ARBA" id="ARBA00023163"/>
    </source>
</evidence>
<evidence type="ECO:0000259" key="6">
    <source>
        <dbReference type="PROSITE" id="PS51519"/>
    </source>
</evidence>
<evidence type="ECO:0000256" key="2">
    <source>
        <dbReference type="ARBA" id="ARBA00023125"/>
    </source>
</evidence>
<keyword evidence="4" id="KW-0539">Nucleus</keyword>
<dbReference type="AlphaFoldDB" id="A0A2V3IM26"/>
<dbReference type="InterPro" id="IPR003035">
    <property type="entry name" value="RWP-RK_dom"/>
</dbReference>
<name>A0A2V3IM26_9FLOR</name>
<dbReference type="Pfam" id="PF02042">
    <property type="entry name" value="RWP-RK"/>
    <property type="match status" value="1"/>
</dbReference>
<comment type="caution">
    <text evidence="7">The sequence shown here is derived from an EMBL/GenBank/DDBJ whole genome shotgun (WGS) entry which is preliminary data.</text>
</comment>
<evidence type="ECO:0000256" key="4">
    <source>
        <dbReference type="ARBA" id="ARBA00023242"/>
    </source>
</evidence>
<evidence type="ECO:0000313" key="8">
    <source>
        <dbReference type="Proteomes" id="UP000247409"/>
    </source>
</evidence>
<dbReference type="OrthoDB" id="6270329at2759"/>
<feature type="region of interest" description="Disordered" evidence="5">
    <location>
        <begin position="53"/>
        <end position="215"/>
    </location>
</feature>
<feature type="compositionally biased region" description="Polar residues" evidence="5">
    <location>
        <begin position="104"/>
        <end position="119"/>
    </location>
</feature>
<keyword evidence="1" id="KW-0805">Transcription regulation</keyword>
<organism evidence="7 8">
    <name type="scientific">Gracilariopsis chorda</name>
    <dbReference type="NCBI Taxonomy" id="448386"/>
    <lineage>
        <taxon>Eukaryota</taxon>
        <taxon>Rhodophyta</taxon>
        <taxon>Florideophyceae</taxon>
        <taxon>Rhodymeniophycidae</taxon>
        <taxon>Gracilariales</taxon>
        <taxon>Gracilariaceae</taxon>
        <taxon>Gracilariopsis</taxon>
    </lineage>
</organism>
<protein>
    <recommendedName>
        <fullName evidence="6">RWP-RK domain-containing protein</fullName>
    </recommendedName>
</protein>
<feature type="compositionally biased region" description="Basic residues" evidence="5">
    <location>
        <begin position="80"/>
        <end position="89"/>
    </location>
</feature>
<dbReference type="EMBL" id="NBIV01000174">
    <property type="protein sequence ID" value="PXF42170.1"/>
    <property type="molecule type" value="Genomic_DNA"/>
</dbReference>
<feature type="compositionally biased region" description="Polar residues" evidence="5">
    <location>
        <begin position="133"/>
        <end position="156"/>
    </location>
</feature>
<dbReference type="PROSITE" id="PS51519">
    <property type="entry name" value="RWP_RK"/>
    <property type="match status" value="1"/>
</dbReference>
<proteinExistence type="predicted"/>
<gene>
    <name evidence="7" type="ORF">BWQ96_08090</name>
</gene>
<keyword evidence="3" id="KW-0804">Transcription</keyword>
<feature type="compositionally biased region" description="Polar residues" evidence="5">
    <location>
        <begin position="168"/>
        <end position="179"/>
    </location>
</feature>
<feature type="compositionally biased region" description="Low complexity" evidence="5">
    <location>
        <begin position="90"/>
        <end position="103"/>
    </location>
</feature>
<feature type="domain" description="RWP-RK" evidence="6">
    <location>
        <begin position="1"/>
        <end position="74"/>
    </location>
</feature>
<keyword evidence="8" id="KW-1185">Reference proteome</keyword>
<evidence type="ECO:0000256" key="1">
    <source>
        <dbReference type="ARBA" id="ARBA00023015"/>
    </source>
</evidence>
<evidence type="ECO:0000256" key="5">
    <source>
        <dbReference type="SAM" id="MobiDB-lite"/>
    </source>
</evidence>
<dbReference type="Proteomes" id="UP000247409">
    <property type="component" value="Unassembled WGS sequence"/>
</dbReference>